<evidence type="ECO:0000313" key="1">
    <source>
        <dbReference type="EMBL" id="PWZ45419.1"/>
    </source>
</evidence>
<organism evidence="1">
    <name type="scientific">Zea mays</name>
    <name type="common">Maize</name>
    <dbReference type="NCBI Taxonomy" id="4577"/>
    <lineage>
        <taxon>Eukaryota</taxon>
        <taxon>Viridiplantae</taxon>
        <taxon>Streptophyta</taxon>
        <taxon>Embryophyta</taxon>
        <taxon>Tracheophyta</taxon>
        <taxon>Spermatophyta</taxon>
        <taxon>Magnoliopsida</taxon>
        <taxon>Liliopsida</taxon>
        <taxon>Poales</taxon>
        <taxon>Poaceae</taxon>
        <taxon>PACMAD clade</taxon>
        <taxon>Panicoideae</taxon>
        <taxon>Andropogonodae</taxon>
        <taxon>Andropogoneae</taxon>
        <taxon>Tripsacinae</taxon>
        <taxon>Zea</taxon>
    </lineage>
</organism>
<dbReference type="EMBL" id="NCVQ01000002">
    <property type="protein sequence ID" value="PWZ45419.1"/>
    <property type="molecule type" value="Genomic_DNA"/>
</dbReference>
<sequence length="43" mass="4354">MNTLVRTTHTTGRVFSSPASSVSVASLTGLLTSSSRPPTSSSS</sequence>
<reference evidence="1" key="1">
    <citation type="journal article" date="2018" name="Nat. Genet.">
        <title>Extensive intraspecific gene order and gene structural variations between Mo17 and other maize genomes.</title>
        <authorList>
            <person name="Sun S."/>
            <person name="Zhou Y."/>
            <person name="Chen J."/>
            <person name="Shi J."/>
            <person name="Zhao H."/>
            <person name="Zhao H."/>
            <person name="Song W."/>
            <person name="Zhang M."/>
            <person name="Cui Y."/>
            <person name="Dong X."/>
            <person name="Liu H."/>
            <person name="Ma X."/>
            <person name="Jiao Y."/>
            <person name="Wang B."/>
            <person name="Wei X."/>
            <person name="Stein J.C."/>
            <person name="Glaubitz J.C."/>
            <person name="Lu F."/>
            <person name="Yu G."/>
            <person name="Liang C."/>
            <person name="Fengler K."/>
            <person name="Li B."/>
            <person name="Rafalski A."/>
            <person name="Schnable P.S."/>
            <person name="Ware D.H."/>
            <person name="Buckler E.S."/>
            <person name="Lai J."/>
        </authorList>
    </citation>
    <scope>NUCLEOTIDE SEQUENCE [LARGE SCALE GENOMIC DNA]</scope>
    <source>
        <tissue evidence="1">Seedling</tissue>
    </source>
</reference>
<dbReference type="Proteomes" id="UP000251960">
    <property type="component" value="Chromosome 10"/>
</dbReference>
<accession>A0A3L6GBZ7</accession>
<comment type="caution">
    <text evidence="1">The sequence shown here is derived from an EMBL/GenBank/DDBJ whole genome shotgun (WGS) entry which is preliminary data.</text>
</comment>
<gene>
    <name evidence="1" type="ORF">Zm00014a_021789</name>
</gene>
<proteinExistence type="predicted"/>
<name>A0A3L6GBZ7_MAIZE</name>
<dbReference type="AlphaFoldDB" id="A0A3L6GBZ7"/>
<protein>
    <submittedName>
        <fullName evidence="1">Uncharacterized protein</fullName>
    </submittedName>
</protein>